<dbReference type="Pfam" id="PF12697">
    <property type="entry name" value="Abhydrolase_6"/>
    <property type="match status" value="1"/>
</dbReference>
<evidence type="ECO:0000259" key="2">
    <source>
        <dbReference type="Pfam" id="PF12697"/>
    </source>
</evidence>
<dbReference type="KEGG" id="bsau:DWV08_08695"/>
<reference evidence="4 6" key="2">
    <citation type="submission" date="2018-08" db="EMBL/GenBank/DDBJ databases">
        <title>Brachybacterium saurashtrense DSM 23186.</title>
        <authorList>
            <person name="Li Y."/>
        </authorList>
    </citation>
    <scope>NUCLEOTIDE SEQUENCE [LARGE SCALE GENOMIC DNA]</scope>
    <source>
        <strain evidence="4 6">DSM 23186</strain>
    </source>
</reference>
<feature type="domain" description="AB hydrolase-1" evidence="2">
    <location>
        <begin position="62"/>
        <end position="283"/>
    </location>
</feature>
<gene>
    <name evidence="3" type="ORF">DWV08_08695</name>
    <name evidence="4" type="ORF">DXU92_00440</name>
</gene>
<dbReference type="PANTHER" id="PTHR43433:SF5">
    <property type="entry name" value="AB HYDROLASE-1 DOMAIN-CONTAINING PROTEIN"/>
    <property type="match status" value="1"/>
</dbReference>
<evidence type="ECO:0000313" key="6">
    <source>
        <dbReference type="Proteomes" id="UP000282185"/>
    </source>
</evidence>
<dbReference type="Proteomes" id="UP000254236">
    <property type="component" value="Chromosome"/>
</dbReference>
<dbReference type="RefSeq" id="WP_115413426.1">
    <property type="nucleotide sequence ID" value="NZ_CP031356.1"/>
</dbReference>
<protein>
    <submittedName>
        <fullName evidence="4">Alpha/beta hydrolase</fullName>
    </submittedName>
</protein>
<dbReference type="OrthoDB" id="8957634at2"/>
<reference evidence="3 5" key="1">
    <citation type="submission" date="2018-07" db="EMBL/GenBank/DDBJ databases">
        <title>Brachybacterium saurashtrense DSM 23186 genome sequence.</title>
        <authorList>
            <person name="Guo L."/>
        </authorList>
    </citation>
    <scope>NUCLEOTIDE SEQUENCE [LARGE SCALE GENOMIC DNA]</scope>
    <source>
        <strain evidence="3 5">DSM 23186</strain>
    </source>
</reference>
<name>A0A345YP26_9MICO</name>
<dbReference type="GO" id="GO:0016787">
    <property type="term" value="F:hydrolase activity"/>
    <property type="evidence" value="ECO:0007669"/>
    <property type="project" value="UniProtKB-KW"/>
</dbReference>
<keyword evidence="4" id="KW-0378">Hydrolase</keyword>
<dbReference type="EMBL" id="CP031356">
    <property type="protein sequence ID" value="AXK45678.1"/>
    <property type="molecule type" value="Genomic_DNA"/>
</dbReference>
<dbReference type="InterPro" id="IPR050471">
    <property type="entry name" value="AB_hydrolase"/>
</dbReference>
<dbReference type="InterPro" id="IPR029058">
    <property type="entry name" value="AB_hydrolase_fold"/>
</dbReference>
<dbReference type="AlphaFoldDB" id="A0A345YP26"/>
<accession>A0A345YP26</accession>
<dbReference type="EMBL" id="QSWH01000001">
    <property type="protein sequence ID" value="RRR24695.1"/>
    <property type="molecule type" value="Genomic_DNA"/>
</dbReference>
<dbReference type="SUPFAM" id="SSF53474">
    <property type="entry name" value="alpha/beta-Hydrolases"/>
    <property type="match status" value="1"/>
</dbReference>
<evidence type="ECO:0000256" key="1">
    <source>
        <dbReference type="SAM" id="MobiDB-lite"/>
    </source>
</evidence>
<sequence>MAAATAPDGEGSATPPGGDGTGADAVPSGVRADGAALGARARGEGIPLLLVPTTAAAEHLDPLARQPRLAGTARILRYRRRGYGASPPAPRPGSLVREAADALAVLDACGTGSAHVLGDSFSVAIALELALAHPGRVRGLVLVEPPPLLAPGAEHFLAANRELLDLHESLGPVAALEALQDKVAGPHWREDLDAVVPGMSERILLDAPTVFAVDIPALLAWTLPAERAAALSCPVLHIEGEAHGPLFATVGDWLRGLLPQTRTAVIPGAGHDVAFTHPAQVAAEIAGFLTQAAPR</sequence>
<evidence type="ECO:0000313" key="4">
    <source>
        <dbReference type="EMBL" id="RRR24695.1"/>
    </source>
</evidence>
<dbReference type="PANTHER" id="PTHR43433">
    <property type="entry name" value="HYDROLASE, ALPHA/BETA FOLD FAMILY PROTEIN"/>
    <property type="match status" value="1"/>
</dbReference>
<organism evidence="4 6">
    <name type="scientific">Brachybacterium saurashtrense</name>
    <dbReference type="NCBI Taxonomy" id="556288"/>
    <lineage>
        <taxon>Bacteria</taxon>
        <taxon>Bacillati</taxon>
        <taxon>Actinomycetota</taxon>
        <taxon>Actinomycetes</taxon>
        <taxon>Micrococcales</taxon>
        <taxon>Dermabacteraceae</taxon>
        <taxon>Brachybacterium</taxon>
    </lineage>
</organism>
<evidence type="ECO:0000313" key="3">
    <source>
        <dbReference type="EMBL" id="AXK45678.1"/>
    </source>
</evidence>
<feature type="region of interest" description="Disordered" evidence="1">
    <location>
        <begin position="1"/>
        <end position="29"/>
    </location>
</feature>
<dbReference type="Proteomes" id="UP000282185">
    <property type="component" value="Unassembled WGS sequence"/>
</dbReference>
<dbReference type="Gene3D" id="3.40.50.1820">
    <property type="entry name" value="alpha/beta hydrolase"/>
    <property type="match status" value="1"/>
</dbReference>
<dbReference type="InterPro" id="IPR000073">
    <property type="entry name" value="AB_hydrolase_1"/>
</dbReference>
<proteinExistence type="predicted"/>
<evidence type="ECO:0000313" key="5">
    <source>
        <dbReference type="Proteomes" id="UP000254236"/>
    </source>
</evidence>
<keyword evidence="5" id="KW-1185">Reference proteome</keyword>